<dbReference type="PANTHER" id="PTHR23502">
    <property type="entry name" value="MAJOR FACILITATOR SUPERFAMILY"/>
    <property type="match status" value="1"/>
</dbReference>
<dbReference type="SUPFAM" id="SSF103473">
    <property type="entry name" value="MFS general substrate transporter"/>
    <property type="match status" value="1"/>
</dbReference>
<feature type="region of interest" description="Disordered" evidence="6">
    <location>
        <begin position="1"/>
        <end position="40"/>
    </location>
</feature>
<evidence type="ECO:0000256" key="7">
    <source>
        <dbReference type="SAM" id="Phobius"/>
    </source>
</evidence>
<keyword evidence="4 7" id="KW-1133">Transmembrane helix</keyword>
<dbReference type="InterPro" id="IPR011701">
    <property type="entry name" value="MFS"/>
</dbReference>
<evidence type="ECO:0000256" key="3">
    <source>
        <dbReference type="ARBA" id="ARBA00022692"/>
    </source>
</evidence>
<keyword evidence="10" id="KW-1185">Reference proteome</keyword>
<feature type="transmembrane region" description="Helical" evidence="7">
    <location>
        <begin position="394"/>
        <end position="412"/>
    </location>
</feature>
<feature type="transmembrane region" description="Helical" evidence="7">
    <location>
        <begin position="98"/>
        <end position="118"/>
    </location>
</feature>
<keyword evidence="2" id="KW-0813">Transport</keyword>
<dbReference type="InterPro" id="IPR036259">
    <property type="entry name" value="MFS_trans_sf"/>
</dbReference>
<sequence length="519" mass="56163">MADKDTKPEQAVQQVVQQIPECPLPSPPSSPSPSSSPPALPPLPPARPFSAFSDRQRWCIVFLASLAAVFGPISSNIYVPAIPQITEAFHESTQRVDLTLTVYLVVQATAPSVFAGLSDALGRRPILLGCLCIYTGACIGIALTPSSSFWLLLLLRAIQAMGGSPAIGTGAGTIGDIATPGERGRFMGLFQGVALVGPALGPVLGGILVQYRSWRWIFWVLAIWCAVDIVCIFLFMPETLRAIVGDGSIAPPWILSRPFQRRKNKHLQHLDTEQQALQSRPEKKKYRPLASLQMLVYPEILAVLAFGSCAFACMFASLTVFSSVLTDPDHYGYNDVTVGLCYLCQGFGSLLVGVLGGRVHDWYFARLQARLHFTPKHARDLDGFPIERCRLRFVPYYLPVYLAAVVGYGWALDKTASIAVPLVLSLLIGMGAQFSSQACSLLLVDMFPSNAGASSAAYNMIRCSLSAVVTAVVTPLTNAIGLGWTFTIFAGVLLAAYPFLVLLQIKGPAWRKKRAAAWS</sequence>
<evidence type="ECO:0000256" key="2">
    <source>
        <dbReference type="ARBA" id="ARBA00022448"/>
    </source>
</evidence>
<name>A0ABP0BN80_9PEZI</name>
<dbReference type="EMBL" id="CAWUHC010000033">
    <property type="protein sequence ID" value="CAK7221107.1"/>
    <property type="molecule type" value="Genomic_DNA"/>
</dbReference>
<dbReference type="Proteomes" id="UP001642406">
    <property type="component" value="Unassembled WGS sequence"/>
</dbReference>
<comment type="caution">
    <text evidence="9">The sequence shown here is derived from an EMBL/GenBank/DDBJ whole genome shotgun (WGS) entry which is preliminary data.</text>
</comment>
<dbReference type="Gene3D" id="1.20.1250.20">
    <property type="entry name" value="MFS general substrate transporter like domains"/>
    <property type="match status" value="1"/>
</dbReference>
<evidence type="ECO:0000313" key="10">
    <source>
        <dbReference type="Proteomes" id="UP001642406"/>
    </source>
</evidence>
<keyword evidence="5 7" id="KW-0472">Membrane</keyword>
<proteinExistence type="predicted"/>
<dbReference type="PANTHER" id="PTHR23502:SF51">
    <property type="entry name" value="QUINIDINE RESISTANCE PROTEIN 1-RELATED"/>
    <property type="match status" value="1"/>
</dbReference>
<feature type="transmembrane region" description="Helical" evidence="7">
    <location>
        <begin position="482"/>
        <end position="503"/>
    </location>
</feature>
<feature type="transmembrane region" description="Helical" evidence="7">
    <location>
        <begin position="418"/>
        <end position="444"/>
    </location>
</feature>
<feature type="transmembrane region" description="Helical" evidence="7">
    <location>
        <begin position="300"/>
        <end position="324"/>
    </location>
</feature>
<organism evidence="9 10">
    <name type="scientific">Sporothrix bragantina</name>
    <dbReference type="NCBI Taxonomy" id="671064"/>
    <lineage>
        <taxon>Eukaryota</taxon>
        <taxon>Fungi</taxon>
        <taxon>Dikarya</taxon>
        <taxon>Ascomycota</taxon>
        <taxon>Pezizomycotina</taxon>
        <taxon>Sordariomycetes</taxon>
        <taxon>Sordariomycetidae</taxon>
        <taxon>Ophiostomatales</taxon>
        <taxon>Ophiostomataceae</taxon>
        <taxon>Sporothrix</taxon>
    </lineage>
</organism>
<evidence type="ECO:0000259" key="8">
    <source>
        <dbReference type="PROSITE" id="PS50850"/>
    </source>
</evidence>
<evidence type="ECO:0000313" key="9">
    <source>
        <dbReference type="EMBL" id="CAK7221107.1"/>
    </source>
</evidence>
<feature type="transmembrane region" description="Helical" evidence="7">
    <location>
        <begin position="336"/>
        <end position="356"/>
    </location>
</feature>
<evidence type="ECO:0000256" key="6">
    <source>
        <dbReference type="SAM" id="MobiDB-lite"/>
    </source>
</evidence>
<dbReference type="Pfam" id="PF07690">
    <property type="entry name" value="MFS_1"/>
    <property type="match status" value="1"/>
</dbReference>
<feature type="transmembrane region" description="Helical" evidence="7">
    <location>
        <begin position="149"/>
        <end position="174"/>
    </location>
</feature>
<dbReference type="InterPro" id="IPR020846">
    <property type="entry name" value="MFS_dom"/>
</dbReference>
<keyword evidence="3 7" id="KW-0812">Transmembrane</keyword>
<evidence type="ECO:0000256" key="1">
    <source>
        <dbReference type="ARBA" id="ARBA00004141"/>
    </source>
</evidence>
<feature type="transmembrane region" description="Helical" evidence="7">
    <location>
        <begin position="456"/>
        <end position="476"/>
    </location>
</feature>
<feature type="transmembrane region" description="Helical" evidence="7">
    <location>
        <begin position="186"/>
        <end position="210"/>
    </location>
</feature>
<comment type="subcellular location">
    <subcellularLocation>
        <location evidence="1">Membrane</location>
        <topology evidence="1">Multi-pass membrane protein</topology>
    </subcellularLocation>
</comment>
<reference evidence="9 10" key="1">
    <citation type="submission" date="2024-01" db="EMBL/GenBank/DDBJ databases">
        <authorList>
            <person name="Allen C."/>
            <person name="Tagirdzhanova G."/>
        </authorList>
    </citation>
    <scope>NUCLEOTIDE SEQUENCE [LARGE SCALE GENOMIC DNA]</scope>
</reference>
<evidence type="ECO:0000256" key="4">
    <source>
        <dbReference type="ARBA" id="ARBA00022989"/>
    </source>
</evidence>
<feature type="transmembrane region" description="Helical" evidence="7">
    <location>
        <begin position="216"/>
        <end position="236"/>
    </location>
</feature>
<dbReference type="PROSITE" id="PS50850">
    <property type="entry name" value="MFS"/>
    <property type="match status" value="1"/>
</dbReference>
<protein>
    <recommendedName>
        <fullName evidence="8">Major facilitator superfamily (MFS) profile domain-containing protein</fullName>
    </recommendedName>
</protein>
<feature type="domain" description="Major facilitator superfamily (MFS) profile" evidence="8">
    <location>
        <begin position="60"/>
        <end position="508"/>
    </location>
</feature>
<feature type="transmembrane region" description="Helical" evidence="7">
    <location>
        <begin position="58"/>
        <end position="78"/>
    </location>
</feature>
<feature type="transmembrane region" description="Helical" evidence="7">
    <location>
        <begin position="125"/>
        <end position="143"/>
    </location>
</feature>
<feature type="compositionally biased region" description="Pro residues" evidence="6">
    <location>
        <begin position="22"/>
        <end position="40"/>
    </location>
</feature>
<dbReference type="Gene3D" id="1.20.1720.10">
    <property type="entry name" value="Multidrug resistance protein D"/>
    <property type="match status" value="1"/>
</dbReference>
<evidence type="ECO:0000256" key="5">
    <source>
        <dbReference type="ARBA" id="ARBA00023136"/>
    </source>
</evidence>
<accession>A0ABP0BN80</accession>
<gene>
    <name evidence="9" type="ORF">SBRCBS47491_004415</name>
</gene>